<gene>
    <name evidence="2" type="ORF">KSW38_04415</name>
</gene>
<feature type="domain" description="Beta-lactamase-related" evidence="1">
    <location>
        <begin position="21"/>
        <end position="284"/>
    </location>
</feature>
<dbReference type="Pfam" id="PF00144">
    <property type="entry name" value="Beta-lactamase"/>
    <property type="match status" value="1"/>
</dbReference>
<reference evidence="2 3" key="1">
    <citation type="submission" date="2021-06" db="EMBL/GenBank/DDBJ databases">
        <authorList>
            <person name="Jeong J.W."/>
        </authorList>
    </citation>
    <scope>NUCLEOTIDE SEQUENCE [LARGE SCALE GENOMIC DNA]</scope>
    <source>
        <strain evidence="2 3">MMS21-TAE1-1</strain>
    </source>
</reference>
<name>A0ABS6I1B4_9MICC</name>
<evidence type="ECO:0000313" key="2">
    <source>
        <dbReference type="EMBL" id="MBU8865531.1"/>
    </source>
</evidence>
<dbReference type="EMBL" id="JAHOPC010000002">
    <property type="protein sequence ID" value="MBU8865531.1"/>
    <property type="molecule type" value="Genomic_DNA"/>
</dbReference>
<accession>A0ABS6I1B4</accession>
<dbReference type="PANTHER" id="PTHR46825:SF9">
    <property type="entry name" value="BETA-LACTAMASE-RELATED DOMAIN-CONTAINING PROTEIN"/>
    <property type="match status" value="1"/>
</dbReference>
<dbReference type="Proteomes" id="UP000824166">
    <property type="component" value="Unassembled WGS sequence"/>
</dbReference>
<organism evidence="2 3">
    <name type="scientific">Paenarthrobacter aromaticivorans</name>
    <dbReference type="NCBI Taxonomy" id="2849150"/>
    <lineage>
        <taxon>Bacteria</taxon>
        <taxon>Bacillati</taxon>
        <taxon>Actinomycetota</taxon>
        <taxon>Actinomycetes</taxon>
        <taxon>Micrococcales</taxon>
        <taxon>Micrococcaceae</taxon>
        <taxon>Paenarthrobacter</taxon>
    </lineage>
</organism>
<evidence type="ECO:0000259" key="1">
    <source>
        <dbReference type="Pfam" id="PF00144"/>
    </source>
</evidence>
<comment type="caution">
    <text evidence="2">The sequence shown here is derived from an EMBL/GenBank/DDBJ whole genome shotgun (WGS) entry which is preliminary data.</text>
</comment>
<dbReference type="InterPro" id="IPR001466">
    <property type="entry name" value="Beta-lactam-related"/>
</dbReference>
<dbReference type="PANTHER" id="PTHR46825">
    <property type="entry name" value="D-ALANYL-D-ALANINE-CARBOXYPEPTIDASE/ENDOPEPTIDASE AMPH"/>
    <property type="match status" value="1"/>
</dbReference>
<dbReference type="InterPro" id="IPR050491">
    <property type="entry name" value="AmpC-like"/>
</dbReference>
<evidence type="ECO:0000313" key="3">
    <source>
        <dbReference type="Proteomes" id="UP000824166"/>
    </source>
</evidence>
<keyword evidence="3" id="KW-1185">Reference proteome</keyword>
<protein>
    <submittedName>
        <fullName evidence="2">Beta-lactamase family protein</fullName>
    </submittedName>
</protein>
<sequence length="337" mass="36277">MDGGATSVVVQLRWPDGESSKAYGVRNLDTKDPAKPQDRVSVASITKSMVAVSVLKLVDQGLVGIEDPVNNVLESFRTTLRPPGPITVRQLLNHTSGMPDVADSEFAAGPPKQVANTPLNIQRGLELTATLPWEPKNVGRFAYSNSNYLALGQLIEKLRERPIADVLKEDIFGPLGLTHTSLSEPDRAAPNNIHAYIIDGGERIDVTQPEVFVGSPQGGVVSTAQDVNTFYRELLRGHLLSPASLEEMKKKTGSTDYGLGLALFPDTCSGGFRYGHAGLTFGSISISITSADGGNQITMTMALPPLPWQDAATARRIDLLQTQMQSAAQETLDRLCQ</sequence>
<proteinExistence type="predicted"/>